<gene>
    <name evidence="5" type="ORF">JFN93_00685</name>
</gene>
<feature type="repeat" description="TPR" evidence="3">
    <location>
        <begin position="167"/>
        <end position="200"/>
    </location>
</feature>
<dbReference type="EMBL" id="JAEMHM010000001">
    <property type="protein sequence ID" value="MBJ6723210.1"/>
    <property type="molecule type" value="Genomic_DNA"/>
</dbReference>
<feature type="repeat" description="TPR" evidence="3">
    <location>
        <begin position="63"/>
        <end position="96"/>
    </location>
</feature>
<dbReference type="PROSITE" id="PS50005">
    <property type="entry name" value="TPR"/>
    <property type="match status" value="5"/>
</dbReference>
<name>A0A8J7JFY6_9BACT</name>
<dbReference type="SUPFAM" id="SSF48452">
    <property type="entry name" value="TPR-like"/>
    <property type="match status" value="1"/>
</dbReference>
<protein>
    <submittedName>
        <fullName evidence="5">Tetratricopeptide repeat protein</fullName>
    </submittedName>
</protein>
<dbReference type="AlphaFoldDB" id="A0A8J7JFY6"/>
<reference evidence="5" key="1">
    <citation type="submission" date="2020-12" db="EMBL/GenBank/DDBJ databases">
        <title>Geomonas sp. Red875, isolated from river sediment.</title>
        <authorList>
            <person name="Xu Z."/>
            <person name="Zhang Z."/>
            <person name="Masuda Y."/>
            <person name="Itoh H."/>
            <person name="Senoo K."/>
        </authorList>
    </citation>
    <scope>NUCLEOTIDE SEQUENCE</scope>
    <source>
        <strain evidence="5">Red875</strain>
    </source>
</reference>
<dbReference type="SMART" id="SM00028">
    <property type="entry name" value="TPR"/>
    <property type="match status" value="6"/>
</dbReference>
<dbReference type="Gene3D" id="1.25.40.10">
    <property type="entry name" value="Tetratricopeptide repeat domain"/>
    <property type="match status" value="2"/>
</dbReference>
<accession>A0A8J7JFY6</accession>
<dbReference type="Proteomes" id="UP000636888">
    <property type="component" value="Unassembled WGS sequence"/>
</dbReference>
<evidence type="ECO:0000256" key="3">
    <source>
        <dbReference type="PROSITE-ProRule" id="PRU00339"/>
    </source>
</evidence>
<feature type="repeat" description="TPR" evidence="3">
    <location>
        <begin position="133"/>
        <end position="166"/>
    </location>
</feature>
<keyword evidence="4" id="KW-0732">Signal</keyword>
<dbReference type="Pfam" id="PF14559">
    <property type="entry name" value="TPR_19"/>
    <property type="match status" value="1"/>
</dbReference>
<evidence type="ECO:0000256" key="1">
    <source>
        <dbReference type="ARBA" id="ARBA00022737"/>
    </source>
</evidence>
<evidence type="ECO:0000256" key="2">
    <source>
        <dbReference type="ARBA" id="ARBA00022803"/>
    </source>
</evidence>
<keyword evidence="6" id="KW-1185">Reference proteome</keyword>
<keyword evidence="2 3" id="KW-0802">TPR repeat</keyword>
<sequence>MARRLPYLLLAVTILCSSCATSRATANKAAYHFQMGQSLYAENNITGALAEFAEAEKLTPRDPELLNYLGLSYYRKGRFDLAVEKYRAALEIKPTYSEVRNNLGVDYLDMKRWDDAIREFQKVLDDIFFTGQEDVQINLGLAYLGKGEFDQALTVLRPVVAKNPGNPRGRLSLGRVYFAMEKTELAAAEFQKALESNPSYANAYYNLALARVKLKDSAGARAAFKEVIRLAPDSEIGQLSREYLDALK</sequence>
<organism evidence="5 6">
    <name type="scientific">Geomesophilobacter sediminis</name>
    <dbReference type="NCBI Taxonomy" id="2798584"/>
    <lineage>
        <taxon>Bacteria</taxon>
        <taxon>Pseudomonadati</taxon>
        <taxon>Thermodesulfobacteriota</taxon>
        <taxon>Desulfuromonadia</taxon>
        <taxon>Geobacterales</taxon>
        <taxon>Geobacteraceae</taxon>
        <taxon>Geomesophilobacter</taxon>
    </lineage>
</organism>
<evidence type="ECO:0000313" key="6">
    <source>
        <dbReference type="Proteomes" id="UP000636888"/>
    </source>
</evidence>
<dbReference type="InterPro" id="IPR011990">
    <property type="entry name" value="TPR-like_helical_dom_sf"/>
</dbReference>
<evidence type="ECO:0000256" key="4">
    <source>
        <dbReference type="SAM" id="SignalP"/>
    </source>
</evidence>
<dbReference type="InterPro" id="IPR019734">
    <property type="entry name" value="TPR_rpt"/>
</dbReference>
<proteinExistence type="predicted"/>
<feature type="repeat" description="TPR" evidence="3">
    <location>
        <begin position="29"/>
        <end position="62"/>
    </location>
</feature>
<feature type="repeat" description="TPR" evidence="3">
    <location>
        <begin position="201"/>
        <end position="234"/>
    </location>
</feature>
<dbReference type="RefSeq" id="WP_199382053.1">
    <property type="nucleotide sequence ID" value="NZ_JAEMHM010000001.1"/>
</dbReference>
<evidence type="ECO:0000313" key="5">
    <source>
        <dbReference type="EMBL" id="MBJ6723210.1"/>
    </source>
</evidence>
<comment type="caution">
    <text evidence="5">The sequence shown here is derived from an EMBL/GenBank/DDBJ whole genome shotgun (WGS) entry which is preliminary data.</text>
</comment>
<dbReference type="GO" id="GO:0046813">
    <property type="term" value="P:receptor-mediated virion attachment to host cell"/>
    <property type="evidence" value="ECO:0007669"/>
    <property type="project" value="TreeGrafter"/>
</dbReference>
<dbReference type="PROSITE" id="PS50293">
    <property type="entry name" value="TPR_REGION"/>
    <property type="match status" value="1"/>
</dbReference>
<dbReference type="InterPro" id="IPR050498">
    <property type="entry name" value="Ycf3"/>
</dbReference>
<dbReference type="PANTHER" id="PTHR44858:SF1">
    <property type="entry name" value="UDP-N-ACETYLGLUCOSAMINE--PEPTIDE N-ACETYLGLUCOSAMINYLTRANSFERASE SPINDLY-RELATED"/>
    <property type="match status" value="1"/>
</dbReference>
<feature type="chain" id="PRO_5035283294" evidence="4">
    <location>
        <begin position="23"/>
        <end position="248"/>
    </location>
</feature>
<keyword evidence="1" id="KW-0677">Repeat</keyword>
<dbReference type="GO" id="GO:0009279">
    <property type="term" value="C:cell outer membrane"/>
    <property type="evidence" value="ECO:0007669"/>
    <property type="project" value="TreeGrafter"/>
</dbReference>
<dbReference type="Pfam" id="PF13432">
    <property type="entry name" value="TPR_16"/>
    <property type="match status" value="2"/>
</dbReference>
<dbReference type="PANTHER" id="PTHR44858">
    <property type="entry name" value="TETRATRICOPEPTIDE REPEAT PROTEIN 6"/>
    <property type="match status" value="1"/>
</dbReference>
<feature type="signal peptide" evidence="4">
    <location>
        <begin position="1"/>
        <end position="22"/>
    </location>
</feature>